<feature type="transmembrane region" description="Helical" evidence="2">
    <location>
        <begin position="118"/>
        <end position="134"/>
    </location>
</feature>
<protein>
    <recommendedName>
        <fullName evidence="5">DUF1614 domain-containing protein</fullName>
    </recommendedName>
</protein>
<keyword evidence="2" id="KW-0472">Membrane</keyword>
<dbReference type="AlphaFoldDB" id="A0A0K2SKK3"/>
<feature type="region of interest" description="Disordered" evidence="1">
    <location>
        <begin position="199"/>
        <end position="242"/>
    </location>
</feature>
<dbReference type="STRING" id="1555112.LIP_1781"/>
<feature type="transmembrane region" description="Helical" evidence="2">
    <location>
        <begin position="141"/>
        <end position="160"/>
    </location>
</feature>
<keyword evidence="2" id="KW-0812">Transmembrane</keyword>
<evidence type="ECO:0008006" key="5">
    <source>
        <dbReference type="Google" id="ProtNLM"/>
    </source>
</evidence>
<organism evidence="3 4">
    <name type="scientific">Limnochorda pilosa</name>
    <dbReference type="NCBI Taxonomy" id="1555112"/>
    <lineage>
        <taxon>Bacteria</taxon>
        <taxon>Bacillati</taxon>
        <taxon>Bacillota</taxon>
        <taxon>Limnochordia</taxon>
        <taxon>Limnochordales</taxon>
        <taxon>Limnochordaceae</taxon>
        <taxon>Limnochorda</taxon>
    </lineage>
</organism>
<feature type="transmembrane region" description="Helical" evidence="2">
    <location>
        <begin position="58"/>
        <end position="77"/>
    </location>
</feature>
<sequence length="242" mass="25017">MPLGLIVLLAVAALIFFGAAHRVLDRLHLNDVQALVVVALLAAGSFVEIPFRRPPVELTVNVGGALVPLALVVYLLARADTGWERVRAILGAAVTGGALWGITQLTDFEPGFADVLDPLWLVGLVGGGVGYLAGRSRRASFVSATLGVLALDVIHLIRGLSAPGPVRVAVGGAGAFDAIVVAGILAVGLAEVVGEGLERLQGGPDTRHRRAPALFNDRGQPEDPGAAGSPRPGDRREGEEHP</sequence>
<feature type="transmembrane region" description="Helical" evidence="2">
    <location>
        <begin position="166"/>
        <end position="190"/>
    </location>
</feature>
<name>A0A0K2SKK3_LIMPI</name>
<reference evidence="4" key="2">
    <citation type="journal article" date="2016" name="Int. J. Syst. Evol. Microbiol.">
        <title>Complete genome sequence and cell structure of Limnochorda pilosa, a Gram-negative spore-former within the phylum Firmicutes.</title>
        <authorList>
            <person name="Watanabe M."/>
            <person name="Kojima H."/>
            <person name="Fukui M."/>
        </authorList>
    </citation>
    <scope>NUCLEOTIDE SEQUENCE [LARGE SCALE GENOMIC DNA]</scope>
    <source>
        <strain evidence="4">HC45</strain>
    </source>
</reference>
<reference evidence="4" key="1">
    <citation type="submission" date="2015-07" db="EMBL/GenBank/DDBJ databases">
        <title>Complete genome sequence and phylogenetic analysis of Limnochorda pilosa.</title>
        <authorList>
            <person name="Watanabe M."/>
            <person name="Kojima H."/>
            <person name="Fukui M."/>
        </authorList>
    </citation>
    <scope>NUCLEOTIDE SEQUENCE [LARGE SCALE GENOMIC DNA]</scope>
    <source>
        <strain evidence="4">HC45</strain>
    </source>
</reference>
<dbReference type="OrthoDB" id="1679952at2"/>
<feature type="compositionally biased region" description="Basic and acidic residues" evidence="1">
    <location>
        <begin position="232"/>
        <end position="242"/>
    </location>
</feature>
<dbReference type="Pfam" id="PF07758">
    <property type="entry name" value="DUF1614"/>
    <property type="match status" value="1"/>
</dbReference>
<evidence type="ECO:0000256" key="2">
    <source>
        <dbReference type="SAM" id="Phobius"/>
    </source>
</evidence>
<dbReference type="KEGG" id="lpil:LIP_1781"/>
<dbReference type="PATRIC" id="fig|1555112.3.peg.1813"/>
<dbReference type="InterPro" id="IPR011672">
    <property type="entry name" value="DUF1614"/>
</dbReference>
<accession>A0A0K2SKK3</accession>
<dbReference type="EMBL" id="AP014924">
    <property type="protein sequence ID" value="BAS27625.1"/>
    <property type="molecule type" value="Genomic_DNA"/>
</dbReference>
<proteinExistence type="predicted"/>
<gene>
    <name evidence="3" type="ORF">LIP_1781</name>
</gene>
<dbReference type="RefSeq" id="WP_082726045.1">
    <property type="nucleotide sequence ID" value="NZ_AP014924.1"/>
</dbReference>
<feature type="transmembrane region" description="Helical" evidence="2">
    <location>
        <begin position="32"/>
        <end position="51"/>
    </location>
</feature>
<evidence type="ECO:0000313" key="4">
    <source>
        <dbReference type="Proteomes" id="UP000065807"/>
    </source>
</evidence>
<dbReference type="Proteomes" id="UP000065807">
    <property type="component" value="Chromosome"/>
</dbReference>
<evidence type="ECO:0000256" key="1">
    <source>
        <dbReference type="SAM" id="MobiDB-lite"/>
    </source>
</evidence>
<evidence type="ECO:0000313" key="3">
    <source>
        <dbReference type="EMBL" id="BAS27625.1"/>
    </source>
</evidence>
<keyword evidence="2" id="KW-1133">Transmembrane helix</keyword>
<keyword evidence="4" id="KW-1185">Reference proteome</keyword>